<keyword evidence="2" id="KW-0805">Transcription regulation</keyword>
<feature type="compositionally biased region" description="Low complexity" evidence="6">
    <location>
        <begin position="773"/>
        <end position="783"/>
    </location>
</feature>
<organism evidence="8 9">
    <name type="scientific">Colletotrichum incanum</name>
    <name type="common">Soybean anthracnose fungus</name>
    <dbReference type="NCBI Taxonomy" id="1573173"/>
    <lineage>
        <taxon>Eukaryota</taxon>
        <taxon>Fungi</taxon>
        <taxon>Dikarya</taxon>
        <taxon>Ascomycota</taxon>
        <taxon>Pezizomycotina</taxon>
        <taxon>Sordariomycetes</taxon>
        <taxon>Hypocreomycetidae</taxon>
        <taxon>Glomerellales</taxon>
        <taxon>Glomerellaceae</taxon>
        <taxon>Colletotrichum</taxon>
        <taxon>Colletotrichum spaethianum species complex</taxon>
    </lineage>
</organism>
<keyword evidence="4" id="KW-0539">Nucleus</keyword>
<dbReference type="PANTHER" id="PTHR47424:SF5">
    <property type="entry name" value="ZN(II)2CYS6 TRANSCRIPTION FACTOR (EUROFUNG)"/>
    <property type="match status" value="1"/>
</dbReference>
<feature type="compositionally biased region" description="Polar residues" evidence="6">
    <location>
        <begin position="71"/>
        <end position="92"/>
    </location>
</feature>
<feature type="compositionally biased region" description="Low complexity" evidence="6">
    <location>
        <begin position="96"/>
        <end position="110"/>
    </location>
</feature>
<evidence type="ECO:0000256" key="5">
    <source>
        <dbReference type="SAM" id="Coils"/>
    </source>
</evidence>
<feature type="region of interest" description="Disordered" evidence="6">
    <location>
        <begin position="817"/>
        <end position="837"/>
    </location>
</feature>
<evidence type="ECO:0000256" key="2">
    <source>
        <dbReference type="ARBA" id="ARBA00023015"/>
    </source>
</evidence>
<evidence type="ECO:0000313" key="8">
    <source>
        <dbReference type="EMBL" id="KZL80546.1"/>
    </source>
</evidence>
<dbReference type="PANTHER" id="PTHR47424">
    <property type="entry name" value="REGULATORY PROTEIN GAL4"/>
    <property type="match status" value="1"/>
</dbReference>
<feature type="region of interest" description="Disordered" evidence="6">
    <location>
        <begin position="1"/>
        <end position="35"/>
    </location>
</feature>
<evidence type="ECO:0000259" key="7">
    <source>
        <dbReference type="PROSITE" id="PS50048"/>
    </source>
</evidence>
<evidence type="ECO:0000256" key="1">
    <source>
        <dbReference type="ARBA" id="ARBA00022723"/>
    </source>
</evidence>
<sequence length="854" mass="95706">LLPHHPAATVAREPSTQTKNTRQKSKSSCRGASQCAMEQIETQVSDLRYLTQAAVPMPPDRAHTSAVYSPHNHSAHSPLSATPGDNSAQQPGPSRGPTAAGTPGSSSASGSKRKSEDESNAAKQQRSKRNRLSRTLASYKPFLTVYYTIPRSLTRLSYNSNECKRRKIKCNGETPCQRCGNLNLACLYAPNCCSNNFKDSDEYKSMTAQMSRLQEQVDTLYQNMNALRSETLRLAPIQDKVLPFPSSTVQASPTSSLSPLHRPELTQPKQASFRGPTSMAFSLDVANTTIHNMGYKGIGDGDDQSTPLGIPEESPFRMAPQESQVDPLWDIDKDEMIRLCRLHEEEVGIMYPVIKIQSVIDHVRHLTAYMESARKQGLTPSLNDEKTLQLKIVMSCALVVEEHGHSEKACKLIDSMEAVLNRKLMVEAVDFVSLPALALLAGYRFLANEEILAWRVMGQVTRLCLEMGIHRTTGIAKIQNEEDRKNALNSFWSAYVLDRRWAFNTGLPFVVPDEEIDPDLPMPDEYPYLVAMITYSRLGAKVWRQVAHFGPVLARELRHEDMEQLDQEILQWYENVPEEVKLRNWNKEKQMTSTPSYNLQRLRIWTYLRFNQIRIWLYTPILHSATSIMSHFAQAQRVVDLAKDTIRYLSHLNNTTNLYRKIQVFYHQFLTSAISVLFLASVHAPVRFSPTCREEFYMGLELVKDLSAKSWVSQRLWRTISSLKEVAPSIGLRNQPDEDAHSSAALTMAGLASGRMSASPATIAPFGRSSLSTTPTIPQQQTPGLETAQSPNNGVRIQNEMSRIFEGYMGLNGFASGGEDGFGGQQPSANLPPTTTGVPNPYVDNVFLHFREMF</sequence>
<feature type="region of interest" description="Disordered" evidence="6">
    <location>
        <begin position="58"/>
        <end position="133"/>
    </location>
</feature>
<reference evidence="8 9" key="1">
    <citation type="submission" date="2015-06" db="EMBL/GenBank/DDBJ databases">
        <title>Survival trade-offs in plant roots during colonization by closely related pathogenic and mutualistic fungi.</title>
        <authorList>
            <person name="Hacquard S."/>
            <person name="Kracher B."/>
            <person name="Hiruma K."/>
            <person name="Weinman A."/>
            <person name="Muench P."/>
            <person name="Garrido Oter R."/>
            <person name="Ver Loren van Themaat E."/>
            <person name="Dallerey J.-F."/>
            <person name="Damm U."/>
            <person name="Henrissat B."/>
            <person name="Lespinet O."/>
            <person name="Thon M."/>
            <person name="Kemen E."/>
            <person name="McHardy A.C."/>
            <person name="Schulze-Lefert P."/>
            <person name="O'Connell R.J."/>
        </authorList>
    </citation>
    <scope>NUCLEOTIDE SEQUENCE [LARGE SCALE GENOMIC DNA]</scope>
    <source>
        <strain evidence="8 9">MAFF 238704</strain>
    </source>
</reference>
<dbReference type="InterPro" id="IPR051127">
    <property type="entry name" value="Fungal_SecMet_Regulators"/>
</dbReference>
<feature type="domain" description="Zn(2)-C6 fungal-type" evidence="7">
    <location>
        <begin position="159"/>
        <end position="188"/>
    </location>
</feature>
<comment type="caution">
    <text evidence="8">The sequence shown here is derived from an EMBL/GenBank/DDBJ whole genome shotgun (WGS) entry which is preliminary data.</text>
</comment>
<dbReference type="GO" id="GO:0000981">
    <property type="term" value="F:DNA-binding transcription factor activity, RNA polymerase II-specific"/>
    <property type="evidence" value="ECO:0007669"/>
    <property type="project" value="InterPro"/>
</dbReference>
<evidence type="ECO:0000256" key="6">
    <source>
        <dbReference type="SAM" id="MobiDB-lite"/>
    </source>
</evidence>
<feature type="region of interest" description="Disordered" evidence="6">
    <location>
        <begin position="764"/>
        <end position="793"/>
    </location>
</feature>
<keyword evidence="9" id="KW-1185">Reference proteome</keyword>
<dbReference type="InterPro" id="IPR001138">
    <property type="entry name" value="Zn2Cys6_DnaBD"/>
</dbReference>
<feature type="non-terminal residue" evidence="8">
    <location>
        <position position="1"/>
    </location>
</feature>
<evidence type="ECO:0000256" key="4">
    <source>
        <dbReference type="ARBA" id="ARBA00023242"/>
    </source>
</evidence>
<proteinExistence type="predicted"/>
<evidence type="ECO:0000313" key="9">
    <source>
        <dbReference type="Proteomes" id="UP000076584"/>
    </source>
</evidence>
<dbReference type="CDD" id="cd00067">
    <property type="entry name" value="GAL4"/>
    <property type="match status" value="1"/>
</dbReference>
<dbReference type="AlphaFoldDB" id="A0A167AUT7"/>
<dbReference type="Pfam" id="PF00172">
    <property type="entry name" value="Zn_clus"/>
    <property type="match status" value="1"/>
</dbReference>
<keyword evidence="3" id="KW-0804">Transcription</keyword>
<dbReference type="STRING" id="1573173.A0A167AUT7"/>
<dbReference type="Gene3D" id="4.10.240.10">
    <property type="entry name" value="Zn(2)-C6 fungal-type DNA-binding domain"/>
    <property type="match status" value="1"/>
</dbReference>
<dbReference type="InterPro" id="IPR007219">
    <property type="entry name" value="XnlR_reg_dom"/>
</dbReference>
<dbReference type="EMBL" id="LFIW01001873">
    <property type="protein sequence ID" value="KZL80546.1"/>
    <property type="molecule type" value="Genomic_DNA"/>
</dbReference>
<dbReference type="PROSITE" id="PS50048">
    <property type="entry name" value="ZN2_CY6_FUNGAL_2"/>
    <property type="match status" value="1"/>
</dbReference>
<dbReference type="SMART" id="SM00906">
    <property type="entry name" value="Fungal_trans"/>
    <property type="match status" value="1"/>
</dbReference>
<dbReference type="InterPro" id="IPR036864">
    <property type="entry name" value="Zn2-C6_fun-type_DNA-bd_sf"/>
</dbReference>
<accession>A0A167AUT7</accession>
<name>A0A167AUT7_COLIC</name>
<dbReference type="SUPFAM" id="SSF57701">
    <property type="entry name" value="Zn2/Cys6 DNA-binding domain"/>
    <property type="match status" value="1"/>
</dbReference>
<dbReference type="Pfam" id="PF04082">
    <property type="entry name" value="Fungal_trans"/>
    <property type="match status" value="1"/>
</dbReference>
<dbReference type="GO" id="GO:0000978">
    <property type="term" value="F:RNA polymerase II cis-regulatory region sequence-specific DNA binding"/>
    <property type="evidence" value="ECO:0007669"/>
    <property type="project" value="TreeGrafter"/>
</dbReference>
<feature type="coiled-coil region" evidence="5">
    <location>
        <begin position="203"/>
        <end position="230"/>
    </location>
</feature>
<dbReference type="Proteomes" id="UP000076584">
    <property type="component" value="Unassembled WGS sequence"/>
</dbReference>
<dbReference type="GO" id="GO:0008270">
    <property type="term" value="F:zinc ion binding"/>
    <property type="evidence" value="ECO:0007669"/>
    <property type="project" value="InterPro"/>
</dbReference>
<protein>
    <submittedName>
        <fullName evidence="8">Fungal specific transcription factor domain-containing protein</fullName>
    </submittedName>
</protein>
<evidence type="ECO:0000256" key="3">
    <source>
        <dbReference type="ARBA" id="ARBA00023163"/>
    </source>
</evidence>
<dbReference type="GO" id="GO:0006351">
    <property type="term" value="P:DNA-templated transcription"/>
    <property type="evidence" value="ECO:0007669"/>
    <property type="project" value="InterPro"/>
</dbReference>
<dbReference type="GO" id="GO:0005634">
    <property type="term" value="C:nucleus"/>
    <property type="evidence" value="ECO:0007669"/>
    <property type="project" value="TreeGrafter"/>
</dbReference>
<dbReference type="GO" id="GO:0000435">
    <property type="term" value="P:positive regulation of transcription from RNA polymerase II promoter by galactose"/>
    <property type="evidence" value="ECO:0007669"/>
    <property type="project" value="TreeGrafter"/>
</dbReference>
<dbReference type="CDD" id="cd12148">
    <property type="entry name" value="fungal_TF_MHR"/>
    <property type="match status" value="1"/>
</dbReference>
<feature type="compositionally biased region" description="Polar residues" evidence="6">
    <location>
        <begin position="825"/>
        <end position="837"/>
    </location>
</feature>
<keyword evidence="1" id="KW-0479">Metal-binding</keyword>
<keyword evidence="5" id="KW-0175">Coiled coil</keyword>
<gene>
    <name evidence="8" type="ORF">CI238_10647</name>
</gene>